<name>A0ABQ9FE60_TEGGR</name>
<comment type="subcellular location">
    <subcellularLocation>
        <location evidence="1">Cell membrane</location>
        <topology evidence="1">Multi-pass membrane protein</topology>
    </subcellularLocation>
</comment>
<keyword evidence="8" id="KW-1133">Transmembrane helix</keyword>
<proteinExistence type="inferred from homology"/>
<evidence type="ECO:0000256" key="5">
    <source>
        <dbReference type="ARBA" id="ARBA00023170"/>
    </source>
</evidence>
<reference evidence="9 10" key="1">
    <citation type="submission" date="2022-12" db="EMBL/GenBank/DDBJ databases">
        <title>Chromosome-level genome of Tegillarca granosa.</title>
        <authorList>
            <person name="Kim J."/>
        </authorList>
    </citation>
    <scope>NUCLEOTIDE SEQUENCE [LARGE SCALE GENOMIC DNA]</scope>
    <source>
        <strain evidence="9">Teg-2019</strain>
        <tissue evidence="9">Adductor muscle</tissue>
    </source>
</reference>
<evidence type="ECO:0000256" key="4">
    <source>
        <dbReference type="ARBA" id="ARBA00023040"/>
    </source>
</evidence>
<dbReference type="PANTHER" id="PTHR32546:SF25">
    <property type="entry name" value="MIP05539P"/>
    <property type="match status" value="1"/>
</dbReference>
<evidence type="ECO:0000256" key="3">
    <source>
        <dbReference type="ARBA" id="ARBA00022475"/>
    </source>
</evidence>
<keyword evidence="4" id="KW-0297">G-protein coupled receptor</keyword>
<evidence type="ECO:0000256" key="1">
    <source>
        <dbReference type="ARBA" id="ARBA00004651"/>
    </source>
</evidence>
<keyword evidence="7" id="KW-0807">Transducer</keyword>
<keyword evidence="5" id="KW-0675">Receptor</keyword>
<gene>
    <name evidence="9" type="ORF">KUTeg_007768</name>
</gene>
<dbReference type="Proteomes" id="UP001217089">
    <property type="component" value="Unassembled WGS sequence"/>
</dbReference>
<evidence type="ECO:0000256" key="7">
    <source>
        <dbReference type="ARBA" id="ARBA00023224"/>
    </source>
</evidence>
<comment type="similarity">
    <text evidence="2">Belongs to the G-protein coupled receptor 3 family.</text>
</comment>
<protein>
    <recommendedName>
        <fullName evidence="11">Capsid protein</fullName>
    </recommendedName>
</protein>
<evidence type="ECO:0000256" key="2">
    <source>
        <dbReference type="ARBA" id="ARBA00007242"/>
    </source>
</evidence>
<evidence type="ECO:0000313" key="9">
    <source>
        <dbReference type="EMBL" id="KAJ8315618.1"/>
    </source>
</evidence>
<organism evidence="9 10">
    <name type="scientific">Tegillarca granosa</name>
    <name type="common">Malaysian cockle</name>
    <name type="synonym">Anadara granosa</name>
    <dbReference type="NCBI Taxonomy" id="220873"/>
    <lineage>
        <taxon>Eukaryota</taxon>
        <taxon>Metazoa</taxon>
        <taxon>Spiralia</taxon>
        <taxon>Lophotrochozoa</taxon>
        <taxon>Mollusca</taxon>
        <taxon>Bivalvia</taxon>
        <taxon>Autobranchia</taxon>
        <taxon>Pteriomorphia</taxon>
        <taxon>Arcoida</taxon>
        <taxon>Arcoidea</taxon>
        <taxon>Arcidae</taxon>
        <taxon>Tegillarca</taxon>
    </lineage>
</organism>
<evidence type="ECO:0000256" key="6">
    <source>
        <dbReference type="ARBA" id="ARBA00023180"/>
    </source>
</evidence>
<evidence type="ECO:0008006" key="11">
    <source>
        <dbReference type="Google" id="ProtNLM"/>
    </source>
</evidence>
<keyword evidence="8" id="KW-0812">Transmembrane</keyword>
<evidence type="ECO:0000313" key="10">
    <source>
        <dbReference type="Proteomes" id="UP001217089"/>
    </source>
</evidence>
<dbReference type="EMBL" id="JARBDR010000337">
    <property type="protein sequence ID" value="KAJ8315618.1"/>
    <property type="molecule type" value="Genomic_DNA"/>
</dbReference>
<keyword evidence="10" id="KW-1185">Reference proteome</keyword>
<sequence length="655" mass="76382">MENTKGLMFILIFIILGSFCWARLQVFEWMKLDKFDEIMDKMGSVNQYNCKSKRLDELLLPKETVPQLPLYNKLLTSVIFSNRSSLLHLHNNALNRAFFFSFIYQKINGTYVKDSNNNELFKDWQAGFESQPGIMYMYMSSAADVSGGLNMVNGSGIFFDRNCYYPNWYTSVAFNETLPLFGPRAWRADDYNEPSHWIREPTNNTIDIHDYGTGLNKYDEPGFKKNVMYPWYQEWLPDVNNTYDSIRKFTYGVGIRFSNTTGKFLKDTFEDFRFFGPPQPGANDKPELKTLPVTFTRPYFDCGKSNRWIISATAPVVDYMSRYVKWLVMRRPSIAKEQPVFEWIKEDRFDEIMDKLYSVNGDNCRAKPPEQLRLPKTTVTQIPKYNKLLTSVIFQNRTSLLHLHNMALNRAFYFSFIYQKINGTDLTRRTSSATDVEKMKAWAEGFENQPGVMYMYMSTAADVSGGQNFVNGSGIMFDNNCYYPNWYSNLDFNKTIPLFGPRAWRVDDYDEPTNWLREPTNNTIDIHDFAAGVDGNYTSPSNKFVPWYNHWLPDLDKGSDSLRKYTYTLGIRYSNETGKFVKDEFEGNSFFGPPQPGANDDITLPVTFTEPYFDCGRSNRWIVTATSPVVDFMLRYVEFIHLRRPRHIHLTKTEI</sequence>
<accession>A0ABQ9FE60</accession>
<comment type="caution">
    <text evidence="9">The sequence shown here is derived from an EMBL/GenBank/DDBJ whole genome shotgun (WGS) entry which is preliminary data.</text>
</comment>
<keyword evidence="6" id="KW-0325">Glycoprotein</keyword>
<keyword evidence="3" id="KW-1003">Cell membrane</keyword>
<dbReference type="PANTHER" id="PTHR32546">
    <property type="entry name" value="G-PROTEIN COUPLED RECEPTOR 158-RELATED"/>
    <property type="match status" value="1"/>
</dbReference>
<keyword evidence="8" id="KW-0472">Membrane</keyword>
<evidence type="ECO:0000256" key="8">
    <source>
        <dbReference type="SAM" id="Phobius"/>
    </source>
</evidence>
<dbReference type="InterPro" id="IPR043458">
    <property type="entry name" value="GPR158/179"/>
</dbReference>
<feature type="transmembrane region" description="Helical" evidence="8">
    <location>
        <begin position="6"/>
        <end position="24"/>
    </location>
</feature>